<dbReference type="AlphaFoldDB" id="A0AAE4BTL9"/>
<dbReference type="Pfam" id="PF22381">
    <property type="entry name" value="Staph_reg_Sar_Rot"/>
    <property type="match status" value="1"/>
</dbReference>
<dbReference type="PANTHER" id="PTHR33164:SF101">
    <property type="entry name" value="TRANSCRIPTIONAL REPRESSOR MPRA"/>
    <property type="match status" value="1"/>
</dbReference>
<dbReference type="InterPro" id="IPR036388">
    <property type="entry name" value="WH-like_DNA-bd_sf"/>
</dbReference>
<organism evidence="5 6">
    <name type="scientific">Aureibacter tunicatorum</name>
    <dbReference type="NCBI Taxonomy" id="866807"/>
    <lineage>
        <taxon>Bacteria</taxon>
        <taxon>Pseudomonadati</taxon>
        <taxon>Bacteroidota</taxon>
        <taxon>Cytophagia</taxon>
        <taxon>Cytophagales</taxon>
        <taxon>Persicobacteraceae</taxon>
        <taxon>Aureibacter</taxon>
    </lineage>
</organism>
<dbReference type="EMBL" id="JAVDQD010000003">
    <property type="protein sequence ID" value="MDR6240100.1"/>
    <property type="molecule type" value="Genomic_DNA"/>
</dbReference>
<dbReference type="InterPro" id="IPR036390">
    <property type="entry name" value="WH_DNA-bd_sf"/>
</dbReference>
<dbReference type="PRINTS" id="PR00598">
    <property type="entry name" value="HTHMARR"/>
</dbReference>
<sequence>MSDLDDSIKTKFENEKHRFVTNLIFTSNWIKNGFSDFLAPFGISSQQFNILRILRGAGDWVTMNEVKNLMIDKSPHTTRMTTKLLDKKLLERKRCEEDRRVVYVSITKEGLALLAEIDQGGKEQMSFLEKISEEDAKTVNSILDKLRE</sequence>
<evidence type="ECO:0000313" key="5">
    <source>
        <dbReference type="EMBL" id="MDR6240100.1"/>
    </source>
</evidence>
<dbReference type="SMART" id="SM00347">
    <property type="entry name" value="HTH_MARR"/>
    <property type="match status" value="1"/>
</dbReference>
<evidence type="ECO:0000313" key="6">
    <source>
        <dbReference type="Proteomes" id="UP001185092"/>
    </source>
</evidence>
<dbReference type="Proteomes" id="UP001185092">
    <property type="component" value="Unassembled WGS sequence"/>
</dbReference>
<dbReference type="GO" id="GO:0003677">
    <property type="term" value="F:DNA binding"/>
    <property type="evidence" value="ECO:0007669"/>
    <property type="project" value="UniProtKB-KW"/>
</dbReference>
<dbReference type="RefSeq" id="WP_309939941.1">
    <property type="nucleotide sequence ID" value="NZ_AP025305.1"/>
</dbReference>
<dbReference type="Gene3D" id="1.10.10.10">
    <property type="entry name" value="Winged helix-like DNA-binding domain superfamily/Winged helix DNA-binding domain"/>
    <property type="match status" value="1"/>
</dbReference>
<dbReference type="PANTHER" id="PTHR33164">
    <property type="entry name" value="TRANSCRIPTIONAL REGULATOR, MARR FAMILY"/>
    <property type="match status" value="1"/>
</dbReference>
<dbReference type="PROSITE" id="PS50995">
    <property type="entry name" value="HTH_MARR_2"/>
    <property type="match status" value="1"/>
</dbReference>
<evidence type="ECO:0000256" key="2">
    <source>
        <dbReference type="ARBA" id="ARBA00023125"/>
    </source>
</evidence>
<feature type="domain" description="HTH marR-type" evidence="4">
    <location>
        <begin position="16"/>
        <end position="148"/>
    </location>
</feature>
<evidence type="ECO:0000256" key="1">
    <source>
        <dbReference type="ARBA" id="ARBA00023015"/>
    </source>
</evidence>
<accession>A0AAE4BTL9</accession>
<keyword evidence="6" id="KW-1185">Reference proteome</keyword>
<dbReference type="InterPro" id="IPR000835">
    <property type="entry name" value="HTH_MarR-typ"/>
</dbReference>
<keyword evidence="1" id="KW-0805">Transcription regulation</keyword>
<evidence type="ECO:0000256" key="3">
    <source>
        <dbReference type="ARBA" id="ARBA00023163"/>
    </source>
</evidence>
<dbReference type="GO" id="GO:0006950">
    <property type="term" value="P:response to stress"/>
    <property type="evidence" value="ECO:0007669"/>
    <property type="project" value="TreeGrafter"/>
</dbReference>
<dbReference type="SUPFAM" id="SSF46785">
    <property type="entry name" value="Winged helix' DNA-binding domain"/>
    <property type="match status" value="1"/>
</dbReference>
<protein>
    <submittedName>
        <fullName evidence="5">DNA-binding MarR family transcriptional regulator</fullName>
    </submittedName>
</protein>
<dbReference type="InterPro" id="IPR039422">
    <property type="entry name" value="MarR/SlyA-like"/>
</dbReference>
<proteinExistence type="predicted"/>
<dbReference type="InterPro" id="IPR055166">
    <property type="entry name" value="Transc_reg_Sar_Rot_HTH"/>
</dbReference>
<comment type="caution">
    <text evidence="5">The sequence shown here is derived from an EMBL/GenBank/DDBJ whole genome shotgun (WGS) entry which is preliminary data.</text>
</comment>
<keyword evidence="3" id="KW-0804">Transcription</keyword>
<reference evidence="5" key="1">
    <citation type="submission" date="2023-07" db="EMBL/GenBank/DDBJ databases">
        <title>Genomic Encyclopedia of Type Strains, Phase IV (KMG-IV): sequencing the most valuable type-strain genomes for metagenomic binning, comparative biology and taxonomic classification.</title>
        <authorList>
            <person name="Goeker M."/>
        </authorList>
    </citation>
    <scope>NUCLEOTIDE SEQUENCE</scope>
    <source>
        <strain evidence="5">DSM 26174</strain>
    </source>
</reference>
<dbReference type="GO" id="GO:0003700">
    <property type="term" value="F:DNA-binding transcription factor activity"/>
    <property type="evidence" value="ECO:0007669"/>
    <property type="project" value="InterPro"/>
</dbReference>
<keyword evidence="2 5" id="KW-0238">DNA-binding</keyword>
<name>A0AAE4BTL9_9BACT</name>
<gene>
    <name evidence="5" type="ORF">HNQ88_003148</name>
</gene>
<evidence type="ECO:0000259" key="4">
    <source>
        <dbReference type="PROSITE" id="PS50995"/>
    </source>
</evidence>